<dbReference type="CDD" id="cd03440">
    <property type="entry name" value="hot_dog"/>
    <property type="match status" value="1"/>
</dbReference>
<feature type="non-terminal residue" evidence="1">
    <location>
        <position position="183"/>
    </location>
</feature>
<dbReference type="AlphaFoldDB" id="A0A383BUC5"/>
<proteinExistence type="predicted"/>
<dbReference type="EMBL" id="UINC01203249">
    <property type="protein sequence ID" value="SVE23413.1"/>
    <property type="molecule type" value="Genomic_DNA"/>
</dbReference>
<organism evidence="1">
    <name type="scientific">marine metagenome</name>
    <dbReference type="NCBI Taxonomy" id="408172"/>
    <lineage>
        <taxon>unclassified sequences</taxon>
        <taxon>metagenomes</taxon>
        <taxon>ecological metagenomes</taxon>
    </lineage>
</organism>
<dbReference type="Pfam" id="PF13279">
    <property type="entry name" value="4HBT_2"/>
    <property type="match status" value="1"/>
</dbReference>
<dbReference type="Gene3D" id="3.10.129.10">
    <property type="entry name" value="Hotdog Thioesterase"/>
    <property type="match status" value="1"/>
</dbReference>
<dbReference type="SUPFAM" id="SSF54637">
    <property type="entry name" value="Thioesterase/thiol ester dehydrase-isomerase"/>
    <property type="match status" value="1"/>
</dbReference>
<gene>
    <name evidence="1" type="ORF">METZ01_LOCUS476267</name>
</gene>
<protein>
    <recommendedName>
        <fullName evidence="2">Thioesterase domain-containing protein</fullName>
    </recommendedName>
</protein>
<evidence type="ECO:0000313" key="1">
    <source>
        <dbReference type="EMBL" id="SVE23413.1"/>
    </source>
</evidence>
<sequence>MSKFVTIFRDQVNAQECDIMGHFNIQFYAAKVADGLSASMGKIGLPDSAGISVQHKAAFSHYQGELHVDDELEVRAAILAVGDDHIRLLAEIINSGTGKLSSSFDLHCQACDTDSRRPTTWPDRIRDELATRIIDLPVQKRIPTAGTHVPASVGSSASTFVSSRGTIDAWDCDERGAMCLRQY</sequence>
<dbReference type="InterPro" id="IPR029069">
    <property type="entry name" value="HotDog_dom_sf"/>
</dbReference>
<evidence type="ECO:0008006" key="2">
    <source>
        <dbReference type="Google" id="ProtNLM"/>
    </source>
</evidence>
<accession>A0A383BUC5</accession>
<reference evidence="1" key="1">
    <citation type="submission" date="2018-05" db="EMBL/GenBank/DDBJ databases">
        <authorList>
            <person name="Lanie J.A."/>
            <person name="Ng W.-L."/>
            <person name="Kazmierczak K.M."/>
            <person name="Andrzejewski T.M."/>
            <person name="Davidsen T.M."/>
            <person name="Wayne K.J."/>
            <person name="Tettelin H."/>
            <person name="Glass J.I."/>
            <person name="Rusch D."/>
            <person name="Podicherti R."/>
            <person name="Tsui H.-C.T."/>
            <person name="Winkler M.E."/>
        </authorList>
    </citation>
    <scope>NUCLEOTIDE SEQUENCE</scope>
</reference>
<name>A0A383BUC5_9ZZZZ</name>